<evidence type="ECO:0000313" key="2">
    <source>
        <dbReference type="Proteomes" id="UP000324222"/>
    </source>
</evidence>
<accession>A0A5B7J2E6</accession>
<sequence length="72" mass="8253">MVLKMLVSSLYTPDQFTQRSLRLQEYLRQRVWPQTSPTPRSRKRRAGCQTPLESYFGTCVPDACCCGSPIVL</sequence>
<name>A0A5B7J2E6_PORTR</name>
<keyword evidence="2" id="KW-1185">Reference proteome</keyword>
<protein>
    <submittedName>
        <fullName evidence="1">Uncharacterized protein</fullName>
    </submittedName>
</protein>
<gene>
    <name evidence="1" type="ORF">E2C01_081468</name>
</gene>
<dbReference type="AlphaFoldDB" id="A0A5B7J2E6"/>
<organism evidence="1 2">
    <name type="scientific">Portunus trituberculatus</name>
    <name type="common">Swimming crab</name>
    <name type="synonym">Neptunus trituberculatus</name>
    <dbReference type="NCBI Taxonomy" id="210409"/>
    <lineage>
        <taxon>Eukaryota</taxon>
        <taxon>Metazoa</taxon>
        <taxon>Ecdysozoa</taxon>
        <taxon>Arthropoda</taxon>
        <taxon>Crustacea</taxon>
        <taxon>Multicrustacea</taxon>
        <taxon>Malacostraca</taxon>
        <taxon>Eumalacostraca</taxon>
        <taxon>Eucarida</taxon>
        <taxon>Decapoda</taxon>
        <taxon>Pleocyemata</taxon>
        <taxon>Brachyura</taxon>
        <taxon>Eubrachyura</taxon>
        <taxon>Portunoidea</taxon>
        <taxon>Portunidae</taxon>
        <taxon>Portuninae</taxon>
        <taxon>Portunus</taxon>
    </lineage>
</organism>
<proteinExistence type="predicted"/>
<evidence type="ECO:0000313" key="1">
    <source>
        <dbReference type="EMBL" id="MPC86634.1"/>
    </source>
</evidence>
<dbReference type="Proteomes" id="UP000324222">
    <property type="component" value="Unassembled WGS sequence"/>
</dbReference>
<comment type="caution">
    <text evidence="1">The sequence shown here is derived from an EMBL/GenBank/DDBJ whole genome shotgun (WGS) entry which is preliminary data.</text>
</comment>
<dbReference type="EMBL" id="VSRR010072053">
    <property type="protein sequence ID" value="MPC86634.1"/>
    <property type="molecule type" value="Genomic_DNA"/>
</dbReference>
<reference evidence="1 2" key="1">
    <citation type="submission" date="2019-05" db="EMBL/GenBank/DDBJ databases">
        <title>Another draft genome of Portunus trituberculatus and its Hox gene families provides insights of decapod evolution.</title>
        <authorList>
            <person name="Jeong J.-H."/>
            <person name="Song I."/>
            <person name="Kim S."/>
            <person name="Choi T."/>
            <person name="Kim D."/>
            <person name="Ryu S."/>
            <person name="Kim W."/>
        </authorList>
    </citation>
    <scope>NUCLEOTIDE SEQUENCE [LARGE SCALE GENOMIC DNA]</scope>
    <source>
        <tissue evidence="1">Muscle</tissue>
    </source>
</reference>